<proteinExistence type="predicted"/>
<dbReference type="EMBL" id="JAPCID010000012">
    <property type="protein sequence ID" value="MDA0137902.1"/>
    <property type="molecule type" value="Genomic_DNA"/>
</dbReference>
<reference evidence="2" key="1">
    <citation type="submission" date="2022-10" db="EMBL/GenBank/DDBJ databases">
        <title>The WGS of Solirubrobacter sp. CPCC 204708.</title>
        <authorList>
            <person name="Jiang Z."/>
        </authorList>
    </citation>
    <scope>NUCLEOTIDE SEQUENCE</scope>
    <source>
        <strain evidence="2">CPCC 204708</strain>
    </source>
</reference>
<gene>
    <name evidence="2" type="ORF">OJ962_10355</name>
</gene>
<comment type="caution">
    <text evidence="2">The sequence shown here is derived from an EMBL/GenBank/DDBJ whole genome shotgun (WGS) entry which is preliminary data.</text>
</comment>
<keyword evidence="3" id="KW-1185">Reference proteome</keyword>
<feature type="region of interest" description="Disordered" evidence="1">
    <location>
        <begin position="1"/>
        <end position="23"/>
    </location>
</feature>
<accession>A0ABT4RH89</accession>
<protein>
    <submittedName>
        <fullName evidence="2">Uncharacterized protein</fullName>
    </submittedName>
</protein>
<organism evidence="2 3">
    <name type="scientific">Solirubrobacter deserti</name>
    <dbReference type="NCBI Taxonomy" id="2282478"/>
    <lineage>
        <taxon>Bacteria</taxon>
        <taxon>Bacillati</taxon>
        <taxon>Actinomycetota</taxon>
        <taxon>Thermoleophilia</taxon>
        <taxon>Solirubrobacterales</taxon>
        <taxon>Solirubrobacteraceae</taxon>
        <taxon>Solirubrobacter</taxon>
    </lineage>
</organism>
<evidence type="ECO:0000256" key="1">
    <source>
        <dbReference type="SAM" id="MobiDB-lite"/>
    </source>
</evidence>
<name>A0ABT4RH89_9ACTN</name>
<dbReference type="RefSeq" id="WP_202952802.1">
    <property type="nucleotide sequence ID" value="NZ_JAPCID010000012.1"/>
</dbReference>
<sequence>MIHDREEQTQQLRSPAQAAPSPTPHRALLALQQSAGNQAVAKLLRLETTPTARDGVAAAAETIATYFINAPTSARREQLLQTLLQNRDRAAELRAAYEGTWKRDLDRDLASMGGADALRALDSLNYGELRPMSKVLIALGGAGTDTTTLFRVLKECNRAAPAGQGFARFETMWSAVTGSLPDTVFPDFKSQTLSAALDEDLDGYELVKAHATLAYGDLRPIDKVYIATIQSGTDEAMLFEGLARCNPNTIEADFQAYEFRNLAFSDNASSIWDALDAELSGEDYRRALALLGREPNPEYGWVFGSSEKTRKLGDNQRLVALVKAAVHGAGTNVELIMSAIDEATQAERDVLRAEVEARSDPLGLAGWFGDLSSGELSRLKAKLGIQESAADAAGQVTDGQLADPAVQLLRSLGGVDRSTIFDQLKLSAGATWARFKAEWEKGRGPFNEYVSANTTAIEKGYLSGTIFSTDLDLRLNFCFGVLSDDEDYFFHLLGNFASNADKRRLAGDAKFMGDMRSALSSSELGRAITLLKPSDLTPQENAKWLTQAVERERSGFFDLFSSTGDAVADENRELQAGTTLAGLDGNLTPEERRLLEQRGARTQGALDDYTAARDEFANTASMVANTAVSVIIAAITGGAAGPIVLAQLARAAAAMAVAKVLTEKVIRGDRFDIIGADGAVAFATGAVEGVMNVSGGLAAKGVIGAQLDAVGLSAKAASGSLFRGAARNGLLAVTEGTLAGGSTSMVDTMARDETWRQGIAEGLERVASSTAGGAATGAGMALSLHAALGGIKALRGAPEEALPLSHADNPLVGKVLAGDEGAMKRLVTRMERWEKGIGELKNGTGLGEGLEKAMRDELVAKLVAHRQGIVETLGKQFNAHAVGDASAEAGSDVDLNVKGDDAGAKLIAAEQYMESAYPGWQKKYRMGLLIDASRIGSAEELIAALPADAKARVRARVTQETATLMYARRLSFLQGAERAAMEADPPPGVDVGRAKQLAALGGDARIQMRNEALLKGDQLLAELKTTTDPAVKAQLAEKVTFQQMLANAMDDEAYISAGGVKGFALGQKLTNAAEQYQALLDQVGMIAHTVKEAGGVIEAARRYELFKYVFRICQLFEQAGIQDERLAFFKNWSELVYRVDREATGALDRPGPIELAGSAKKASVMTDAGAPQTAPSDRFLLDNYGRFGEMVEHHGLDLAKQADAGGGASGSPQLLRLPRPTPADGVGGAASPAVPTAIAGDSAALMQRLTQSRRTLEQEIADTEAFPAQKLAAERMLADIKAKPFRQLTPADLMVSAAVQQTLFDAAGGAVDRMKAFAAQMLKGADAEIISIRKREDLAGFVTGILEKCERKHYPILGQMDDIIRGRLNITDGPEVARVAQAMREQSGFRVTDVVEPRIIKDTGVTRYPRWHIIVEDPQTGLTHEWQIGTRATSSLYETKGIKIPGELEAAAKRLGKHFRNDIHDIEYDIFQAFAKREPAAAAELGIPQFVTKVAQASDRSGAGAAHTGLGADIASLHDEAGRILQALVDKVGADDVARLLH</sequence>
<evidence type="ECO:0000313" key="3">
    <source>
        <dbReference type="Proteomes" id="UP001147700"/>
    </source>
</evidence>
<evidence type="ECO:0000313" key="2">
    <source>
        <dbReference type="EMBL" id="MDA0137902.1"/>
    </source>
</evidence>
<dbReference type="Proteomes" id="UP001147700">
    <property type="component" value="Unassembled WGS sequence"/>
</dbReference>